<evidence type="ECO:0000259" key="2">
    <source>
        <dbReference type="Pfam" id="PF18545"/>
    </source>
</evidence>
<accession>A0A3N6PTM7</accession>
<evidence type="ECO:0000313" key="3">
    <source>
        <dbReference type="EMBL" id="RQH03036.1"/>
    </source>
</evidence>
<dbReference type="EMBL" id="REFZ01000001">
    <property type="protein sequence ID" value="RQH03036.1"/>
    <property type="molecule type" value="Genomic_DNA"/>
</dbReference>
<organism evidence="3 4">
    <name type="scientific">Natrarchaeobius chitinivorans</name>
    <dbReference type="NCBI Taxonomy" id="1679083"/>
    <lineage>
        <taxon>Archaea</taxon>
        <taxon>Methanobacteriati</taxon>
        <taxon>Methanobacteriota</taxon>
        <taxon>Stenosarchaea group</taxon>
        <taxon>Halobacteria</taxon>
        <taxon>Halobacteriales</taxon>
        <taxon>Natrialbaceae</taxon>
        <taxon>Natrarchaeobius</taxon>
    </lineage>
</organism>
<dbReference type="Pfam" id="PF18545">
    <property type="entry name" value="HalOD1"/>
    <property type="match status" value="1"/>
</dbReference>
<feature type="region of interest" description="Disordered" evidence="1">
    <location>
        <begin position="1"/>
        <end position="39"/>
    </location>
</feature>
<proteinExistence type="predicted"/>
<evidence type="ECO:0000313" key="4">
    <source>
        <dbReference type="Proteomes" id="UP000281431"/>
    </source>
</evidence>
<feature type="domain" description="Halobacterial output" evidence="2">
    <location>
        <begin position="13"/>
        <end position="89"/>
    </location>
</feature>
<evidence type="ECO:0000256" key="1">
    <source>
        <dbReference type="SAM" id="MobiDB-lite"/>
    </source>
</evidence>
<dbReference type="OrthoDB" id="221929at2157"/>
<protein>
    <recommendedName>
        <fullName evidence="2">Halobacterial output domain-containing protein</fullName>
    </recommendedName>
</protein>
<name>A0A3N6PTM7_NATCH</name>
<dbReference type="Proteomes" id="UP000281431">
    <property type="component" value="Unassembled WGS sequence"/>
</dbReference>
<reference evidence="3 4" key="1">
    <citation type="submission" date="2018-10" db="EMBL/GenBank/DDBJ databases">
        <title>Natrarchaeobius chitinivorans gen. nov., sp. nov., and Natrarchaeobius haloalkaliphilus sp. nov., alkaliphilic, chitin-utilizing haloarchaea from hypersaline alkaline lakes.</title>
        <authorList>
            <person name="Sorokin D.Y."/>
            <person name="Elcheninov A.G."/>
            <person name="Kostrikina N.A."/>
            <person name="Bale N.J."/>
            <person name="Sinninghe Damste J.S."/>
            <person name="Khijniak T.V."/>
            <person name="Kublanov I.V."/>
            <person name="Toshchakov S.V."/>
        </authorList>
    </citation>
    <scope>NUCLEOTIDE SEQUENCE [LARGE SCALE GENOMIC DNA]</scope>
    <source>
        <strain evidence="3 4">AArcht7</strain>
    </source>
</reference>
<dbReference type="AlphaFoldDB" id="A0A3N6PTM7"/>
<gene>
    <name evidence="3" type="ORF">EA472_00070</name>
</gene>
<dbReference type="InterPro" id="IPR040624">
    <property type="entry name" value="HalOD1"/>
</dbReference>
<sequence>MEGGGNSVDETVQRSPSRAVVESVARAEGVPPEELRPPEYEPLHAVVDPDALDSLFGTRPDGRRRSGGSVSFIYCGYDVTIEANGSVTLESDGGVDPLDG</sequence>
<comment type="caution">
    <text evidence="3">The sequence shown here is derived from an EMBL/GenBank/DDBJ whole genome shotgun (WGS) entry which is preliminary data.</text>
</comment>
<keyword evidence="4" id="KW-1185">Reference proteome</keyword>